<dbReference type="Pfam" id="PF13566">
    <property type="entry name" value="DUF4130"/>
    <property type="match status" value="1"/>
</dbReference>
<dbReference type="InterPro" id="IPR025404">
    <property type="entry name" value="DUF4130"/>
</dbReference>
<accession>A0ABY4KNP0</accession>
<keyword evidence="4" id="KW-1185">Reference proteome</keyword>
<evidence type="ECO:0000259" key="2">
    <source>
        <dbReference type="Pfam" id="PF13566"/>
    </source>
</evidence>
<dbReference type="InterPro" id="IPR023875">
    <property type="entry name" value="DNA_repair_put"/>
</dbReference>
<sequence length="279" mass="31677">MRQVRFDGTFDGWRDAARDLLLGGGAPHQVEWLSGDAQGSLFDEAEVYAPNYPNAHRPPLRIPRQLLTELETAARFRTEDRWSLLYRILWRVAEGDQTARLVGDLDGSELHARIKAVRREAHHLHAFLRFSPASAQNAPDYVAWFEPAHDILPSAAPHFAERMGLHSWLIATPDDAVLWDGQVMHHINPCPPEWQQLAQTARDPGADLWKTYYESIFNPARLNREVMQNNLPVRFWKNLPEGPLIPQLMSRARAGAQRDGQAERVASRPGKRIGMPGQP</sequence>
<reference evidence="3 4" key="1">
    <citation type="submission" date="2022-04" db="EMBL/GenBank/DDBJ databases">
        <title>Pseudomonas knackmussii B09-2.</title>
        <authorList>
            <person name="Deng Y."/>
        </authorList>
    </citation>
    <scope>NUCLEOTIDE SEQUENCE [LARGE SCALE GENOMIC DNA]</scope>
    <source>
        <strain evidence="3 4">B09-2</strain>
    </source>
</reference>
<name>A0ABY4KNP0_9PSED</name>
<dbReference type="EMBL" id="CP096208">
    <property type="protein sequence ID" value="UPQ82488.1"/>
    <property type="molecule type" value="Genomic_DNA"/>
</dbReference>
<organism evidence="3 4">
    <name type="scientific">Pseudomonas knackmussii</name>
    <dbReference type="NCBI Taxonomy" id="65741"/>
    <lineage>
        <taxon>Bacteria</taxon>
        <taxon>Pseudomonadati</taxon>
        <taxon>Pseudomonadota</taxon>
        <taxon>Gammaproteobacteria</taxon>
        <taxon>Pseudomonadales</taxon>
        <taxon>Pseudomonadaceae</taxon>
        <taxon>Pseudomonas</taxon>
    </lineage>
</organism>
<feature type="domain" description="DUF4130" evidence="2">
    <location>
        <begin position="80"/>
        <end position="241"/>
    </location>
</feature>
<evidence type="ECO:0000313" key="4">
    <source>
        <dbReference type="Proteomes" id="UP000831189"/>
    </source>
</evidence>
<dbReference type="NCBIfam" id="TIGR03915">
    <property type="entry name" value="SAM_7_link_chp"/>
    <property type="match status" value="1"/>
</dbReference>
<dbReference type="Proteomes" id="UP000831189">
    <property type="component" value="Chromosome"/>
</dbReference>
<feature type="region of interest" description="Disordered" evidence="1">
    <location>
        <begin position="253"/>
        <end position="279"/>
    </location>
</feature>
<evidence type="ECO:0000313" key="3">
    <source>
        <dbReference type="EMBL" id="UPQ82488.1"/>
    </source>
</evidence>
<gene>
    <name evidence="3" type="ORF">M0M42_19190</name>
</gene>
<proteinExistence type="predicted"/>
<protein>
    <submittedName>
        <fullName evidence="3">TIGR03915 family putative DNA repair protein</fullName>
    </submittedName>
</protein>
<evidence type="ECO:0000256" key="1">
    <source>
        <dbReference type="SAM" id="MobiDB-lite"/>
    </source>
</evidence>